<evidence type="ECO:0000313" key="10">
    <source>
        <dbReference type="EMBL" id="SIT15335.1"/>
    </source>
</evidence>
<dbReference type="AlphaFoldDB" id="A0A1N7PXQ3"/>
<dbReference type="GO" id="GO:0005576">
    <property type="term" value="C:extracellular region"/>
    <property type="evidence" value="ECO:0007669"/>
    <property type="project" value="UniProtKB-SubCell"/>
</dbReference>
<sequence length="312" mass="34105">MFRQLIAAATRSFATSLNRATPMLLALSLLTAGTTASAWQKTEVSMRIGSMNRTATVYLPDVPSARDRWPVVMVLHPGFATGEDMARISRLHLQPGSENFVFVYPDGFRRSWNARECCGRAQARNIDDVGFLTRLADQIGTMVPTQSKMFVAGYSNGALMAYRLACDVPERLAAFSVYAGAPRLSTSTCSPARSVPLLHLHGELDAVAPLEGGESSIASAGTRVSVLNNIQWWSQMNGCARSQPSNFISRAQCTEYSGCRNGSQTLFCIYPGQGHYWPGSEASGFGERRGLGPARSDLNGGQHMIRFFEKYR</sequence>
<dbReference type="InterPro" id="IPR043595">
    <property type="entry name" value="FaeB/C/D"/>
</dbReference>
<name>A0A1N7PXQ3_9RHOB</name>
<keyword evidence="4 8" id="KW-0732">Signal</keyword>
<accession>A0A1N7PXQ3</accession>
<keyword evidence="11" id="KW-1185">Reference proteome</keyword>
<proteinExistence type="predicted"/>
<gene>
    <name evidence="10" type="ORF">SAMN05421759_12210</name>
</gene>
<dbReference type="GO" id="GO:0030600">
    <property type="term" value="F:feruloyl esterase activity"/>
    <property type="evidence" value="ECO:0007669"/>
    <property type="project" value="InterPro"/>
</dbReference>
<dbReference type="SUPFAM" id="SSF53474">
    <property type="entry name" value="alpha/beta-Hydrolases"/>
    <property type="match status" value="1"/>
</dbReference>
<organism evidence="10 11">
    <name type="scientific">Roseivivax lentus</name>
    <dbReference type="NCBI Taxonomy" id="633194"/>
    <lineage>
        <taxon>Bacteria</taxon>
        <taxon>Pseudomonadati</taxon>
        <taxon>Pseudomonadota</taxon>
        <taxon>Alphaproteobacteria</taxon>
        <taxon>Rhodobacterales</taxon>
        <taxon>Roseobacteraceae</taxon>
        <taxon>Roseivivax</taxon>
    </lineage>
</organism>
<dbReference type="InterPro" id="IPR029058">
    <property type="entry name" value="AB_hydrolase_fold"/>
</dbReference>
<dbReference type="PANTHER" id="PTHR38050">
    <property type="match status" value="1"/>
</dbReference>
<keyword evidence="6" id="KW-0119">Carbohydrate metabolism</keyword>
<evidence type="ECO:0000259" key="9">
    <source>
        <dbReference type="Pfam" id="PF01738"/>
    </source>
</evidence>
<dbReference type="PANTHER" id="PTHR38050:SF2">
    <property type="entry name" value="FERULOYL ESTERASE C-RELATED"/>
    <property type="match status" value="1"/>
</dbReference>
<evidence type="ECO:0000256" key="2">
    <source>
        <dbReference type="ARBA" id="ARBA00022525"/>
    </source>
</evidence>
<evidence type="ECO:0000313" key="11">
    <source>
        <dbReference type="Proteomes" id="UP000186684"/>
    </source>
</evidence>
<keyword evidence="3" id="KW-0858">Xylan degradation</keyword>
<feature type="chain" id="PRO_5012139543" evidence="8">
    <location>
        <begin position="39"/>
        <end position="312"/>
    </location>
</feature>
<dbReference type="EMBL" id="FTOQ01000022">
    <property type="protein sequence ID" value="SIT15335.1"/>
    <property type="molecule type" value="Genomic_DNA"/>
</dbReference>
<feature type="signal peptide" evidence="8">
    <location>
        <begin position="1"/>
        <end position="38"/>
    </location>
</feature>
<dbReference type="Pfam" id="PF01738">
    <property type="entry name" value="DLH"/>
    <property type="match status" value="1"/>
</dbReference>
<evidence type="ECO:0000256" key="8">
    <source>
        <dbReference type="SAM" id="SignalP"/>
    </source>
</evidence>
<evidence type="ECO:0000256" key="6">
    <source>
        <dbReference type="ARBA" id="ARBA00023277"/>
    </source>
</evidence>
<keyword evidence="2" id="KW-0964">Secreted</keyword>
<evidence type="ECO:0000256" key="5">
    <source>
        <dbReference type="ARBA" id="ARBA00022801"/>
    </source>
</evidence>
<evidence type="ECO:0000256" key="3">
    <source>
        <dbReference type="ARBA" id="ARBA00022651"/>
    </source>
</evidence>
<dbReference type="GO" id="GO:0045493">
    <property type="term" value="P:xylan catabolic process"/>
    <property type="evidence" value="ECO:0007669"/>
    <property type="project" value="UniProtKB-KW"/>
</dbReference>
<keyword evidence="7" id="KW-0624">Polysaccharide degradation</keyword>
<evidence type="ECO:0000256" key="4">
    <source>
        <dbReference type="ARBA" id="ARBA00022729"/>
    </source>
</evidence>
<evidence type="ECO:0000256" key="7">
    <source>
        <dbReference type="ARBA" id="ARBA00023326"/>
    </source>
</evidence>
<comment type="subcellular location">
    <subcellularLocation>
        <location evidence="1">Secreted</location>
    </subcellularLocation>
</comment>
<reference evidence="11" key="1">
    <citation type="submission" date="2017-01" db="EMBL/GenBank/DDBJ databases">
        <authorList>
            <person name="Varghese N."/>
            <person name="Submissions S."/>
        </authorList>
    </citation>
    <scope>NUCLEOTIDE SEQUENCE [LARGE SCALE GENOMIC DNA]</scope>
    <source>
        <strain evidence="11">DSM 29430</strain>
    </source>
</reference>
<protein>
    <submittedName>
        <fullName evidence="10">Polyhydroxybutyrate depolymerase</fullName>
    </submittedName>
</protein>
<keyword evidence="5" id="KW-0378">Hydrolase</keyword>
<feature type="domain" description="Dienelactone hydrolase" evidence="9">
    <location>
        <begin position="63"/>
        <end position="211"/>
    </location>
</feature>
<dbReference type="Proteomes" id="UP000186684">
    <property type="component" value="Unassembled WGS sequence"/>
</dbReference>
<dbReference type="Gene3D" id="3.40.50.1820">
    <property type="entry name" value="alpha/beta hydrolase"/>
    <property type="match status" value="1"/>
</dbReference>
<evidence type="ECO:0000256" key="1">
    <source>
        <dbReference type="ARBA" id="ARBA00004613"/>
    </source>
</evidence>
<dbReference type="InterPro" id="IPR002925">
    <property type="entry name" value="Dienelactn_hydro"/>
</dbReference>
<dbReference type="STRING" id="633194.SAMN05421759_12210"/>